<protein>
    <recommendedName>
        <fullName evidence="10">TMPIT-like protein</fullName>
    </recommendedName>
</protein>
<dbReference type="Proteomes" id="UP000001514">
    <property type="component" value="Unassembled WGS sequence"/>
</dbReference>
<comment type="similarity">
    <text evidence="2">Belongs to the TMEM120 family.</text>
</comment>
<dbReference type="KEGG" id="smo:SELMODRAFT_271870"/>
<dbReference type="PANTHER" id="PTHR21433">
    <property type="entry name" value="TRANSMEMBRANE PROTEIN INDUCED BY TUMOR NECROSIS FACTOR ALPHA"/>
    <property type="match status" value="1"/>
</dbReference>
<dbReference type="EMBL" id="GL377641">
    <property type="protein sequence ID" value="EFJ12166.1"/>
    <property type="molecule type" value="Genomic_DNA"/>
</dbReference>
<evidence type="ECO:0000256" key="6">
    <source>
        <dbReference type="SAM" id="MobiDB-lite"/>
    </source>
</evidence>
<dbReference type="InterPro" id="IPR012926">
    <property type="entry name" value="TMEM120A/B"/>
</dbReference>
<dbReference type="AlphaFoldDB" id="D8SU02"/>
<evidence type="ECO:0000256" key="2">
    <source>
        <dbReference type="ARBA" id="ARBA00009700"/>
    </source>
</evidence>
<keyword evidence="5 7" id="KW-0472">Membrane</keyword>
<feature type="transmembrane region" description="Helical" evidence="7">
    <location>
        <begin position="361"/>
        <end position="387"/>
    </location>
</feature>
<accession>D8SU02</accession>
<gene>
    <name evidence="8" type="ORF">SELMODRAFT_271870</name>
</gene>
<dbReference type="FunCoup" id="D8SU02">
    <property type="interactions" value="1584"/>
</dbReference>
<dbReference type="HOGENOM" id="CLU_048749_0_0_1"/>
<keyword evidence="3 7" id="KW-0812">Transmembrane</keyword>
<reference evidence="8 9" key="1">
    <citation type="journal article" date="2011" name="Science">
        <title>The Selaginella genome identifies genetic changes associated with the evolution of vascular plants.</title>
        <authorList>
            <person name="Banks J.A."/>
            <person name="Nishiyama T."/>
            <person name="Hasebe M."/>
            <person name="Bowman J.L."/>
            <person name="Gribskov M."/>
            <person name="dePamphilis C."/>
            <person name="Albert V.A."/>
            <person name="Aono N."/>
            <person name="Aoyama T."/>
            <person name="Ambrose B.A."/>
            <person name="Ashton N.W."/>
            <person name="Axtell M.J."/>
            <person name="Barker E."/>
            <person name="Barker M.S."/>
            <person name="Bennetzen J.L."/>
            <person name="Bonawitz N.D."/>
            <person name="Chapple C."/>
            <person name="Cheng C."/>
            <person name="Correa L.G."/>
            <person name="Dacre M."/>
            <person name="DeBarry J."/>
            <person name="Dreyer I."/>
            <person name="Elias M."/>
            <person name="Engstrom E.M."/>
            <person name="Estelle M."/>
            <person name="Feng L."/>
            <person name="Finet C."/>
            <person name="Floyd S.K."/>
            <person name="Frommer W.B."/>
            <person name="Fujita T."/>
            <person name="Gramzow L."/>
            <person name="Gutensohn M."/>
            <person name="Harholt J."/>
            <person name="Hattori M."/>
            <person name="Heyl A."/>
            <person name="Hirai T."/>
            <person name="Hiwatashi Y."/>
            <person name="Ishikawa M."/>
            <person name="Iwata M."/>
            <person name="Karol K.G."/>
            <person name="Koehler B."/>
            <person name="Kolukisaoglu U."/>
            <person name="Kubo M."/>
            <person name="Kurata T."/>
            <person name="Lalonde S."/>
            <person name="Li K."/>
            <person name="Li Y."/>
            <person name="Litt A."/>
            <person name="Lyons E."/>
            <person name="Manning G."/>
            <person name="Maruyama T."/>
            <person name="Michael T.P."/>
            <person name="Mikami K."/>
            <person name="Miyazaki S."/>
            <person name="Morinaga S."/>
            <person name="Murata T."/>
            <person name="Mueller-Roeber B."/>
            <person name="Nelson D.R."/>
            <person name="Obara M."/>
            <person name="Oguri Y."/>
            <person name="Olmstead R.G."/>
            <person name="Onodera N."/>
            <person name="Petersen B.L."/>
            <person name="Pils B."/>
            <person name="Prigge M."/>
            <person name="Rensing S.A."/>
            <person name="Riano-Pachon D.M."/>
            <person name="Roberts A.W."/>
            <person name="Sato Y."/>
            <person name="Scheller H.V."/>
            <person name="Schulz B."/>
            <person name="Schulz C."/>
            <person name="Shakirov E.V."/>
            <person name="Shibagaki N."/>
            <person name="Shinohara N."/>
            <person name="Shippen D.E."/>
            <person name="Soerensen I."/>
            <person name="Sotooka R."/>
            <person name="Sugimoto N."/>
            <person name="Sugita M."/>
            <person name="Sumikawa N."/>
            <person name="Tanurdzic M."/>
            <person name="Theissen G."/>
            <person name="Ulvskov P."/>
            <person name="Wakazuki S."/>
            <person name="Weng J.K."/>
            <person name="Willats W.W."/>
            <person name="Wipf D."/>
            <person name="Wolf P.G."/>
            <person name="Yang L."/>
            <person name="Zimmer A.D."/>
            <person name="Zhu Q."/>
            <person name="Mitros T."/>
            <person name="Hellsten U."/>
            <person name="Loque D."/>
            <person name="Otillar R."/>
            <person name="Salamov A."/>
            <person name="Schmutz J."/>
            <person name="Shapiro H."/>
            <person name="Lindquist E."/>
            <person name="Lucas S."/>
            <person name="Rokhsar D."/>
            <person name="Grigoriev I.V."/>
        </authorList>
    </citation>
    <scope>NUCLEOTIDE SEQUENCE [LARGE SCALE GENOMIC DNA]</scope>
</reference>
<proteinExistence type="inferred from homology"/>
<name>D8SU02_SELML</name>
<dbReference type="OrthoDB" id="2015098at2759"/>
<evidence type="ECO:0008006" key="10">
    <source>
        <dbReference type="Google" id="ProtNLM"/>
    </source>
</evidence>
<dbReference type="Gramene" id="EFJ12166">
    <property type="protein sequence ID" value="EFJ12166"/>
    <property type="gene ID" value="SELMODRAFT_271870"/>
</dbReference>
<keyword evidence="9" id="KW-1185">Reference proteome</keyword>
<dbReference type="InParanoid" id="D8SU02"/>
<dbReference type="GO" id="GO:0016020">
    <property type="term" value="C:membrane"/>
    <property type="evidence" value="ECO:0000318"/>
    <property type="project" value="GO_Central"/>
</dbReference>
<dbReference type="eggNOG" id="KOG4758">
    <property type="taxonomic scope" value="Eukaryota"/>
</dbReference>
<feature type="transmembrane region" description="Helical" evidence="7">
    <location>
        <begin position="329"/>
        <end position="349"/>
    </location>
</feature>
<comment type="subcellular location">
    <subcellularLocation>
        <location evidence="1">Membrane</location>
        <topology evidence="1">Multi-pass membrane protein</topology>
    </subcellularLocation>
</comment>
<feature type="transmembrane region" description="Helical" evidence="7">
    <location>
        <begin position="276"/>
        <end position="293"/>
    </location>
</feature>
<evidence type="ECO:0000256" key="3">
    <source>
        <dbReference type="ARBA" id="ARBA00022692"/>
    </source>
</evidence>
<evidence type="ECO:0000256" key="5">
    <source>
        <dbReference type="ARBA" id="ARBA00023136"/>
    </source>
</evidence>
<evidence type="ECO:0000313" key="8">
    <source>
        <dbReference type="EMBL" id="EFJ12166.1"/>
    </source>
</evidence>
<dbReference type="Pfam" id="PF07851">
    <property type="entry name" value="TMEM120A-B"/>
    <property type="match status" value="1"/>
</dbReference>
<organism evidence="9">
    <name type="scientific">Selaginella moellendorffii</name>
    <name type="common">Spikemoss</name>
    <dbReference type="NCBI Taxonomy" id="88036"/>
    <lineage>
        <taxon>Eukaryota</taxon>
        <taxon>Viridiplantae</taxon>
        <taxon>Streptophyta</taxon>
        <taxon>Embryophyta</taxon>
        <taxon>Tracheophyta</taxon>
        <taxon>Lycopodiopsida</taxon>
        <taxon>Selaginellales</taxon>
        <taxon>Selaginellaceae</taxon>
        <taxon>Selaginella</taxon>
    </lineage>
</organism>
<dbReference type="OMA" id="DRYRYKQ"/>
<feature type="region of interest" description="Disordered" evidence="6">
    <location>
        <begin position="1"/>
        <end position="40"/>
    </location>
</feature>
<feature type="compositionally biased region" description="Low complexity" evidence="6">
    <location>
        <begin position="26"/>
        <end position="39"/>
    </location>
</feature>
<keyword evidence="4 7" id="KW-1133">Transmembrane helix</keyword>
<dbReference type="PANTHER" id="PTHR21433:SF0">
    <property type="entry name" value="TRANSMEMBRANE PROTEIN 120 HOMOLOG"/>
    <property type="match status" value="1"/>
</dbReference>
<sequence length="407" mass="45822">MGEAGIAAGGAPVDELTQDGMAPPHSNSNSLPDSDSNSNTGCAANRSYRCELPAEKEIVARIGSFVERCKKLQDEASVHSSRIRAEAQVLSQHALAYDAEIKSLKGEIAALLEKDMIGNHLVEKLDDDLYRARSMIYEGDVAALLPHKSNGLFLRLLLGPVNVRATRNDARFKVKEEYNTYRDRTAVLFLAFPCVLLLLKNFLWSGCFPAVPVQAYQAWLLFFYTSLALRENILRVNGSDIRPWWVYHHYFAMVTALVSLTWGIQGHPSCVRKQEAVRHFLSWAAMQGVSMLLQNRYQRQRLYTRIALGKAGRMDVVWGETAGMKGQIWVLYPLLFILQAFQFFIGFKLLKTPMVDKDYDWQMVACGVLLIVMAVGNFANTMATVATKVKVKSRMKRKLQRMSSKTS</sequence>
<evidence type="ECO:0000313" key="9">
    <source>
        <dbReference type="Proteomes" id="UP000001514"/>
    </source>
</evidence>
<evidence type="ECO:0000256" key="4">
    <source>
        <dbReference type="ARBA" id="ARBA00022989"/>
    </source>
</evidence>
<evidence type="ECO:0000256" key="1">
    <source>
        <dbReference type="ARBA" id="ARBA00004141"/>
    </source>
</evidence>
<evidence type="ECO:0000256" key="7">
    <source>
        <dbReference type="SAM" id="Phobius"/>
    </source>
</evidence>
<feature type="transmembrane region" description="Helical" evidence="7">
    <location>
        <begin position="245"/>
        <end position="264"/>
    </location>
</feature>